<protein>
    <recommendedName>
        <fullName evidence="2">PDZ domain-containing protein</fullName>
    </recommendedName>
</protein>
<evidence type="ECO:0000313" key="3">
    <source>
        <dbReference type="EMBL" id="CAK7927204.1"/>
    </source>
</evidence>
<comment type="caution">
    <text evidence="3">The sequence shown here is derived from an EMBL/GenBank/DDBJ whole genome shotgun (WGS) entry which is preliminary data.</text>
</comment>
<dbReference type="SMART" id="SM00228">
    <property type="entry name" value="PDZ"/>
    <property type="match status" value="1"/>
</dbReference>
<feature type="compositionally biased region" description="Low complexity" evidence="1">
    <location>
        <begin position="480"/>
        <end position="510"/>
    </location>
</feature>
<feature type="compositionally biased region" description="Low complexity" evidence="1">
    <location>
        <begin position="290"/>
        <end position="299"/>
    </location>
</feature>
<dbReference type="Gene3D" id="1.10.8.10">
    <property type="entry name" value="DNA helicase RuvA subunit, C-terminal domain"/>
    <property type="match status" value="1"/>
</dbReference>
<dbReference type="EMBL" id="CAKLBY020000109">
    <property type="protein sequence ID" value="CAK7927204.1"/>
    <property type="molecule type" value="Genomic_DNA"/>
</dbReference>
<dbReference type="InterPro" id="IPR001478">
    <property type="entry name" value="PDZ"/>
</dbReference>
<evidence type="ECO:0000256" key="1">
    <source>
        <dbReference type="SAM" id="MobiDB-lite"/>
    </source>
</evidence>
<dbReference type="Gene3D" id="2.30.42.10">
    <property type="match status" value="1"/>
</dbReference>
<dbReference type="InterPro" id="IPR009060">
    <property type="entry name" value="UBA-like_sf"/>
</dbReference>
<evidence type="ECO:0000313" key="4">
    <source>
        <dbReference type="Proteomes" id="UP001162060"/>
    </source>
</evidence>
<sequence>MASRAVVHGQVHVMLTLRDGERSFGMSLAQKTSGLGLKYTVVSSVFVNSPAYRAGVRTGYVVRRINEEPMGGLSVAQVASRFRNVGQARITLEVTESAVSPKKVDGTAFGGRQQVLEASGRAAQRPTASVAVNAAASSSGRAIAAPGSALAAPKRAARERPTVRLDAMPEARSLALQPRIGVAFLDAASVASTSVERGAVKMTTSNAGVKRQEEVGHLGLLNKHTVPRAVQCAKAHPRLAQPDMMSVKPDATATTVDPAAKSVSSSKSLSVEGFSVCRKTSQAPVEPTKASSSTASASAVKERDKSTSAALPKSFVSSGVHAAPSSALVAAANATTSGSAASASFPAPKPAATPGPNFTSTVRGAVIIPPAASLPSSAATLCSTSLHRSPVVQRTATTGSKKRVPTASVVSTTNSRVRPAQAMSLAPAIGARKLKASQPGTKAPVPVPSPEQVVLSGRGNTVLPVIAEPRSNTGSAGGKTISAPSTTRTTTVASVSAPPSPTAVPTSTPTKIGMKRGRQQTTEAESEIKNDRGAGKEKRAVKQQQERDESDSSMNDDGDAYDNDAITSDYDSDDLPIKKSTRRRTENGRRRGPTDRIRHSLTIDRLVAMGFRKEDAEASVKEIGDHLDACMVWIISKIEERQFNEDLNQASIQSEQSKHDEKKRVEKLETERLVHAEKFMAVFPTSYMVCPESTASHFKAFLQSVIDQVDGGTFLREVLTELMKLEGKSIRWYKDASRSYMLELAERLDGTLRTHDVISCCSRASASDINSVNGCEFVRKLLQEVKALTKALFEMPTNQGGVPQAFLKCDATTKFDLEDDGFEVLE</sequence>
<accession>A0AAV1TY14</accession>
<dbReference type="AlphaFoldDB" id="A0AAV1TY14"/>
<dbReference type="Proteomes" id="UP001162060">
    <property type="component" value="Unassembled WGS sequence"/>
</dbReference>
<organism evidence="3 4">
    <name type="scientific">Peronospora matthiolae</name>
    <dbReference type="NCBI Taxonomy" id="2874970"/>
    <lineage>
        <taxon>Eukaryota</taxon>
        <taxon>Sar</taxon>
        <taxon>Stramenopiles</taxon>
        <taxon>Oomycota</taxon>
        <taxon>Peronosporomycetes</taxon>
        <taxon>Peronosporales</taxon>
        <taxon>Peronosporaceae</taxon>
        <taxon>Peronospora</taxon>
    </lineage>
</organism>
<dbReference type="PROSITE" id="PS50106">
    <property type="entry name" value="PDZ"/>
    <property type="match status" value="1"/>
</dbReference>
<feature type="domain" description="PDZ" evidence="2">
    <location>
        <begin position="14"/>
        <end position="87"/>
    </location>
</feature>
<feature type="compositionally biased region" description="Acidic residues" evidence="1">
    <location>
        <begin position="548"/>
        <end position="562"/>
    </location>
</feature>
<dbReference type="SUPFAM" id="SSF50156">
    <property type="entry name" value="PDZ domain-like"/>
    <property type="match status" value="1"/>
</dbReference>
<feature type="compositionally biased region" description="Basic and acidic residues" evidence="1">
    <location>
        <begin position="526"/>
        <end position="547"/>
    </location>
</feature>
<dbReference type="InterPro" id="IPR036034">
    <property type="entry name" value="PDZ_sf"/>
</dbReference>
<feature type="region of interest" description="Disordered" evidence="1">
    <location>
        <begin position="276"/>
        <end position="310"/>
    </location>
</feature>
<evidence type="ECO:0000259" key="2">
    <source>
        <dbReference type="PROSITE" id="PS50106"/>
    </source>
</evidence>
<dbReference type="SUPFAM" id="SSF46934">
    <property type="entry name" value="UBA-like"/>
    <property type="match status" value="1"/>
</dbReference>
<proteinExistence type="predicted"/>
<feature type="region of interest" description="Disordered" evidence="1">
    <location>
        <begin position="392"/>
        <end position="416"/>
    </location>
</feature>
<reference evidence="3" key="1">
    <citation type="submission" date="2024-01" db="EMBL/GenBank/DDBJ databases">
        <authorList>
            <person name="Webb A."/>
        </authorList>
    </citation>
    <scope>NUCLEOTIDE SEQUENCE</scope>
    <source>
        <strain evidence="3">Pm1</strain>
    </source>
</reference>
<feature type="compositionally biased region" description="Basic and acidic residues" evidence="1">
    <location>
        <begin position="583"/>
        <end position="598"/>
    </location>
</feature>
<name>A0AAV1TY14_9STRA</name>
<feature type="region of interest" description="Disordered" evidence="1">
    <location>
        <begin position="467"/>
        <end position="598"/>
    </location>
</feature>
<gene>
    <name evidence="3" type="ORF">PM001_LOCUS12354</name>
</gene>